<gene>
    <name evidence="1" type="ORF">EM932_18235</name>
</gene>
<dbReference type="Proteomes" id="UP000307602">
    <property type="component" value="Unassembled WGS sequence"/>
</dbReference>
<accession>A0A4S1DS21</accession>
<dbReference type="Gene3D" id="3.20.20.80">
    <property type="entry name" value="Glycosidases"/>
    <property type="match status" value="1"/>
</dbReference>
<organism evidence="1 2">
    <name type="scientific">Flavivirga rizhaonensis</name>
    <dbReference type="NCBI Taxonomy" id="2559571"/>
    <lineage>
        <taxon>Bacteria</taxon>
        <taxon>Pseudomonadati</taxon>
        <taxon>Bacteroidota</taxon>
        <taxon>Flavobacteriia</taxon>
        <taxon>Flavobacteriales</taxon>
        <taxon>Flavobacteriaceae</taxon>
        <taxon>Flavivirga</taxon>
    </lineage>
</organism>
<dbReference type="PROSITE" id="PS51257">
    <property type="entry name" value="PROKAR_LIPOPROTEIN"/>
    <property type="match status" value="1"/>
</dbReference>
<dbReference type="Gene3D" id="3.40.50.880">
    <property type="match status" value="1"/>
</dbReference>
<dbReference type="InterPro" id="IPR029062">
    <property type="entry name" value="Class_I_gatase-like"/>
</dbReference>
<dbReference type="InterPro" id="IPR017853">
    <property type="entry name" value="GH"/>
</dbReference>
<proteinExistence type="predicted"/>
<keyword evidence="1" id="KW-0378">Hydrolase</keyword>
<dbReference type="OrthoDB" id="1387316at2"/>
<name>A0A4S1DS21_9FLAO</name>
<dbReference type="SUPFAM" id="SSF51445">
    <property type="entry name" value="(Trans)glycosidases"/>
    <property type="match status" value="1"/>
</dbReference>
<dbReference type="GO" id="GO:0016787">
    <property type="term" value="F:hydrolase activity"/>
    <property type="evidence" value="ECO:0007669"/>
    <property type="project" value="UniProtKB-KW"/>
</dbReference>
<sequence>MLIKCLFSFLLITALIGCNKTLTVEEQALEKIEVLEALMSEAKSKSIDVTREETLLWFSKEFIKFADWDEAHKPEVEKLFGYYSFYEKDKAKYAEELPDFERGKVIEILDKGIAELNKVLDGTIKRRPVSKIDWGNVEVADNMLKNNGKPVFLFDYFSKTVGAPLTDKNVYNDHLGAIFHGGQRLYEVNMDRAVNPFILNEDRTFNEKIELITEIPDTNVGFLILWNMGMPQWIHDKEPEVTKGRSLFTGFDIDNPLMRDVWSDVMKKTGELTKGKKVTQLGYILSNEPHWFSEKGHWTQNYKEMNSISSYTVKKFQNWLADKYSNNIKKLNKNWESDFKEFNAVEIEIPMEKSLRGKPIWYDWCRFNMDRSTDWFTFLRDQLLETNPDADTNIKIMPKMFREDYRSHGIDLEALTDITTMIGNDGKAYGGRNLRATKPEKWEEKYAYWWDELSLPYDFLESVAPNKININSETHFLSASAWRDMNMSPDYVRSVFWLATLQGMDAGISWFWARDPDGSPEDRLEGELDFFDPALAGSYAGSANMQPQTVNEVAQVYMDMNSFSEEIVALREQRRPIRIFHSETSAINKKHYMTEQFDLYESLHFEGFPVGYATEKVIKKQDNSKWDAIVVFKTDYVTDSEFETLQSYLNNGGTVILDSKNSLSKNEYGESRGKSLSKGKGNLIVMDVANTVLEIQQKALEVVSDALPEVTLTESNGTAYKGCYWRVVKNEKGYLVNILNIGKNDAKLNLGLKNGKATTITNIMTGDVLNSEFELKSNGVLLLEIKE</sequence>
<dbReference type="AlphaFoldDB" id="A0A4S1DS21"/>
<evidence type="ECO:0000313" key="2">
    <source>
        <dbReference type="Proteomes" id="UP000307602"/>
    </source>
</evidence>
<reference evidence="1 2" key="1">
    <citation type="submission" date="2019-04" db="EMBL/GenBank/DDBJ databases">
        <authorList>
            <person name="Liu A."/>
        </authorList>
    </citation>
    <scope>NUCLEOTIDE SEQUENCE [LARGE SCALE GENOMIC DNA]</scope>
    <source>
        <strain evidence="1 2">RZ03</strain>
    </source>
</reference>
<protein>
    <submittedName>
        <fullName evidence="1">Glycoside hydrolase family 42</fullName>
    </submittedName>
</protein>
<keyword evidence="2" id="KW-1185">Reference proteome</keyword>
<evidence type="ECO:0000313" key="1">
    <source>
        <dbReference type="EMBL" id="TGV00800.1"/>
    </source>
</evidence>
<dbReference type="EMBL" id="SRSO01000034">
    <property type="protein sequence ID" value="TGV00800.1"/>
    <property type="molecule type" value="Genomic_DNA"/>
</dbReference>
<comment type="caution">
    <text evidence="1">The sequence shown here is derived from an EMBL/GenBank/DDBJ whole genome shotgun (WGS) entry which is preliminary data.</text>
</comment>
<dbReference type="CDD" id="cd03143">
    <property type="entry name" value="A4_beta-galactosidase_middle_domain"/>
    <property type="match status" value="1"/>
</dbReference>